<protein>
    <recommendedName>
        <fullName evidence="5">Protein TonB</fullName>
    </recommendedName>
</protein>
<dbReference type="EMBL" id="CP042345">
    <property type="protein sequence ID" value="QEA15224.1"/>
    <property type="molecule type" value="Genomic_DNA"/>
</dbReference>
<sequence length="251" mass="26786">MPNPLTPLLERLRNREQGTALILALVVEALLVLAVLSIGLYDPPKPPGTASLVSVNVAAPPAPEQDQPKPELAQAKAPLQTPQEKPPVPTPTVAPVQPAPPIIQISRSQMAELDIARLPRQPGPPTAPPKGTYGPVDAGVPGDSKRVGSAPNGEPMYAAAWYREPYDSELSGYLSTADGPGWALIACRTAPDYRVEDCVGLGEYPQGSRIERAVLAAAWQFKVRPPRVGGVAKIGEWVRIRIEYGIGPRSR</sequence>
<feature type="transmembrane region" description="Helical" evidence="2">
    <location>
        <begin position="20"/>
        <end position="41"/>
    </location>
</feature>
<dbReference type="RefSeq" id="WP_147089204.1">
    <property type="nucleotide sequence ID" value="NZ_BAABJD010000001.1"/>
</dbReference>
<name>A0A5B8S262_9SPHN</name>
<evidence type="ECO:0000256" key="2">
    <source>
        <dbReference type="SAM" id="Phobius"/>
    </source>
</evidence>
<dbReference type="OrthoDB" id="7410762at2"/>
<evidence type="ECO:0000313" key="4">
    <source>
        <dbReference type="Proteomes" id="UP000321172"/>
    </source>
</evidence>
<feature type="region of interest" description="Disordered" evidence="1">
    <location>
        <begin position="78"/>
        <end position="97"/>
    </location>
</feature>
<keyword evidence="2" id="KW-0812">Transmembrane</keyword>
<accession>A0A5B8S262</accession>
<keyword evidence="4" id="KW-1185">Reference proteome</keyword>
<feature type="compositionally biased region" description="Pro residues" evidence="1">
    <location>
        <begin position="84"/>
        <end position="97"/>
    </location>
</feature>
<keyword evidence="2" id="KW-0472">Membrane</keyword>
<dbReference type="KEGG" id="ngf:FRF71_03185"/>
<dbReference type="Proteomes" id="UP000321172">
    <property type="component" value="Chromosome"/>
</dbReference>
<organism evidence="3 4">
    <name type="scientific">Novosphingobium ginsenosidimutans</name>
    <dbReference type="NCBI Taxonomy" id="1176536"/>
    <lineage>
        <taxon>Bacteria</taxon>
        <taxon>Pseudomonadati</taxon>
        <taxon>Pseudomonadota</taxon>
        <taxon>Alphaproteobacteria</taxon>
        <taxon>Sphingomonadales</taxon>
        <taxon>Sphingomonadaceae</taxon>
        <taxon>Novosphingobium</taxon>
    </lineage>
</organism>
<gene>
    <name evidence="3" type="ORF">FRF71_03185</name>
</gene>
<proteinExistence type="predicted"/>
<feature type="region of interest" description="Disordered" evidence="1">
    <location>
        <begin position="118"/>
        <end position="152"/>
    </location>
</feature>
<keyword evidence="2" id="KW-1133">Transmembrane helix</keyword>
<evidence type="ECO:0000256" key="1">
    <source>
        <dbReference type="SAM" id="MobiDB-lite"/>
    </source>
</evidence>
<evidence type="ECO:0000313" key="3">
    <source>
        <dbReference type="EMBL" id="QEA15224.1"/>
    </source>
</evidence>
<reference evidence="3 4" key="1">
    <citation type="journal article" date="2013" name="J. Microbiol. Biotechnol.">
        <title>Novosphingobium ginsenosidimutans sp. nov., with the ability to convert ginsenoside.</title>
        <authorList>
            <person name="Kim J.K."/>
            <person name="He D."/>
            <person name="Liu Q.M."/>
            <person name="Park H.Y."/>
            <person name="Jung M.S."/>
            <person name="Yoon M.H."/>
            <person name="Kim S.C."/>
            <person name="Im W.T."/>
        </authorList>
    </citation>
    <scope>NUCLEOTIDE SEQUENCE [LARGE SCALE GENOMIC DNA]</scope>
    <source>
        <strain evidence="3 4">FW-6</strain>
    </source>
</reference>
<dbReference type="AlphaFoldDB" id="A0A5B8S262"/>
<evidence type="ECO:0008006" key="5">
    <source>
        <dbReference type="Google" id="ProtNLM"/>
    </source>
</evidence>